<evidence type="ECO:0000313" key="2">
    <source>
        <dbReference type="Proteomes" id="UP001600064"/>
    </source>
</evidence>
<reference evidence="1 2" key="1">
    <citation type="journal article" date="2024" name="Commun. Biol.">
        <title>Comparative genomic analysis of thermophilic fungi reveals convergent evolutionary adaptations and gene losses.</title>
        <authorList>
            <person name="Steindorff A.S."/>
            <person name="Aguilar-Pontes M.V."/>
            <person name="Robinson A.J."/>
            <person name="Andreopoulos B."/>
            <person name="LaButti K."/>
            <person name="Kuo A."/>
            <person name="Mondo S."/>
            <person name="Riley R."/>
            <person name="Otillar R."/>
            <person name="Haridas S."/>
            <person name="Lipzen A."/>
            <person name="Grimwood J."/>
            <person name="Schmutz J."/>
            <person name="Clum A."/>
            <person name="Reid I.D."/>
            <person name="Moisan M.C."/>
            <person name="Butler G."/>
            <person name="Nguyen T.T.M."/>
            <person name="Dewar K."/>
            <person name="Conant G."/>
            <person name="Drula E."/>
            <person name="Henrissat B."/>
            <person name="Hansel C."/>
            <person name="Singer S."/>
            <person name="Hutchinson M.I."/>
            <person name="de Vries R.P."/>
            <person name="Natvig D.O."/>
            <person name="Powell A.J."/>
            <person name="Tsang A."/>
            <person name="Grigoriev I.V."/>
        </authorList>
    </citation>
    <scope>NUCLEOTIDE SEQUENCE [LARGE SCALE GENOMIC DNA]</scope>
    <source>
        <strain evidence="1 2">ATCC 22073</strain>
    </source>
</reference>
<name>A0ABR4DFS3_9PEZI</name>
<dbReference type="GeneID" id="98125150"/>
<accession>A0ABR4DFS3</accession>
<organism evidence="1 2">
    <name type="scientific">Remersonia thermophila</name>
    <dbReference type="NCBI Taxonomy" id="72144"/>
    <lineage>
        <taxon>Eukaryota</taxon>
        <taxon>Fungi</taxon>
        <taxon>Dikarya</taxon>
        <taxon>Ascomycota</taxon>
        <taxon>Pezizomycotina</taxon>
        <taxon>Sordariomycetes</taxon>
        <taxon>Sordariomycetidae</taxon>
        <taxon>Sordariales</taxon>
        <taxon>Sordariales incertae sedis</taxon>
        <taxon>Remersonia</taxon>
    </lineage>
</organism>
<gene>
    <name evidence="1" type="ORF">VTJ83DRAFT_4059</name>
</gene>
<evidence type="ECO:0000313" key="1">
    <source>
        <dbReference type="EMBL" id="KAL2269213.1"/>
    </source>
</evidence>
<dbReference type="EMBL" id="JAZGUE010000003">
    <property type="protein sequence ID" value="KAL2269213.1"/>
    <property type="molecule type" value="Genomic_DNA"/>
</dbReference>
<evidence type="ECO:0008006" key="3">
    <source>
        <dbReference type="Google" id="ProtNLM"/>
    </source>
</evidence>
<proteinExistence type="predicted"/>
<keyword evidence="2" id="KW-1185">Reference proteome</keyword>
<dbReference type="RefSeq" id="XP_070867937.1">
    <property type="nucleotide sequence ID" value="XM_071010506.1"/>
</dbReference>
<comment type="caution">
    <text evidence="1">The sequence shown here is derived from an EMBL/GenBank/DDBJ whole genome shotgun (WGS) entry which is preliminary data.</text>
</comment>
<protein>
    <recommendedName>
        <fullName evidence="3">F-box domain-containing protein</fullName>
    </recommendedName>
</protein>
<sequence length="426" mass="48700">MFPLYDLPNELLEAIVAAICRDRNPDLDRSTCLDRNSCDCPPAPPLGQNAPPCHRRLKATLTALCLTSRRLSAVATRHLYHHLEQPYLWMKLVPTLATRPDLARHVRSLRWVNAGARFINGSDYGFSGDNAILVELFEKRRAQYLAACPSYGETRDQAAREVTFEQLFFRDSDLVLSLIASMLPNLEALAIHPAGSQDLRFNKPGSLPRLRHLHLGACFWMTDAERVFAAAGHNLETVVLEMEYYYESSSGRERLQIYAPEMETGPQLQGEEGAEEGAQELEDQPAPRHVEGFGVDFAVPSVTHLTVRDSELHPDLMVDFFVAFPHLTHLHFRLGGPSGLSWTDSWEEHVQEYEQEKPALSEIVSLFRSRKPKGFPRLRSFVLEITGNPTDWDWKRWWDVKEARKLRREMEERGVNFEVWAPMPEN</sequence>
<dbReference type="Proteomes" id="UP001600064">
    <property type="component" value="Unassembled WGS sequence"/>
</dbReference>